<dbReference type="AlphaFoldDB" id="A0A814W1U1"/>
<evidence type="ECO:0000313" key="3">
    <source>
        <dbReference type="EMBL" id="CAF4124246.1"/>
    </source>
</evidence>
<accession>A0A814W1U1</accession>
<dbReference type="Proteomes" id="UP000663881">
    <property type="component" value="Unassembled WGS sequence"/>
</dbReference>
<protein>
    <submittedName>
        <fullName evidence="2">Uncharacterized protein</fullName>
    </submittedName>
</protein>
<evidence type="ECO:0000313" key="4">
    <source>
        <dbReference type="Proteomes" id="UP000663891"/>
    </source>
</evidence>
<proteinExistence type="predicted"/>
<dbReference type="EMBL" id="CAJNON010000328">
    <property type="protein sequence ID" value="CAF1198967.1"/>
    <property type="molecule type" value="Genomic_DNA"/>
</dbReference>
<name>A0A814W1U1_9BILA</name>
<dbReference type="OrthoDB" id="449340at2759"/>
<reference evidence="2" key="1">
    <citation type="submission" date="2021-02" db="EMBL/GenBank/DDBJ databases">
        <authorList>
            <person name="Nowell W R."/>
        </authorList>
    </citation>
    <scope>NUCLEOTIDE SEQUENCE</scope>
</reference>
<dbReference type="EMBL" id="CAJOAY010005922">
    <property type="protein sequence ID" value="CAF4124246.1"/>
    <property type="molecule type" value="Genomic_DNA"/>
</dbReference>
<sequence>MSESRNAAHVALYNSSYVILFDDGTWSSQGVPEPLVKKMKQAKSNIEFVSLGPNEQWFFRLENGKVAYDVDDQELRVDLRNSVDKPFKLWFSGDDDDEDAGYILQYSDLSLSWNNIPRDFHNKLNGRQKSLAAVKNITFGPDNTWWVSFQDDTAGWSSQIPRHIGTQLKHTKCLVLDPQDEDNYFIFKDNGSLTWQVNDDFDDDINEKDDNDDIIYINPQRVRYTQISISPRFRNGQSIEQLRQDLEDGTTNVDEVSMISVVRTRSGNIWSLDNRRLWCFHHASNIDRIPVRVIDKRPSWFNNRIEKIKKPFEIRVRGSSEETEHYSDVDGSSDWSGYD</sequence>
<organism evidence="2 4">
    <name type="scientific">Adineta steineri</name>
    <dbReference type="NCBI Taxonomy" id="433720"/>
    <lineage>
        <taxon>Eukaryota</taxon>
        <taxon>Metazoa</taxon>
        <taxon>Spiralia</taxon>
        <taxon>Gnathifera</taxon>
        <taxon>Rotifera</taxon>
        <taxon>Eurotatoria</taxon>
        <taxon>Bdelloidea</taxon>
        <taxon>Adinetida</taxon>
        <taxon>Adinetidae</taxon>
        <taxon>Adineta</taxon>
    </lineage>
</organism>
<dbReference type="Proteomes" id="UP000663891">
    <property type="component" value="Unassembled WGS sequence"/>
</dbReference>
<evidence type="ECO:0000313" key="2">
    <source>
        <dbReference type="EMBL" id="CAF1198967.1"/>
    </source>
</evidence>
<evidence type="ECO:0000256" key="1">
    <source>
        <dbReference type="SAM" id="MobiDB-lite"/>
    </source>
</evidence>
<gene>
    <name evidence="3" type="ORF">OKA104_LOCUS36899</name>
    <name evidence="2" type="ORF">VCS650_LOCUS25507</name>
</gene>
<comment type="caution">
    <text evidence="2">The sequence shown here is derived from an EMBL/GenBank/DDBJ whole genome shotgun (WGS) entry which is preliminary data.</text>
</comment>
<feature type="compositionally biased region" description="Basic and acidic residues" evidence="1">
    <location>
        <begin position="318"/>
        <end position="328"/>
    </location>
</feature>
<feature type="region of interest" description="Disordered" evidence="1">
    <location>
        <begin position="318"/>
        <end position="339"/>
    </location>
</feature>